<feature type="non-terminal residue" evidence="3">
    <location>
        <position position="69"/>
    </location>
</feature>
<feature type="domain" description="Serine-threonine/tyrosine-protein kinase catalytic" evidence="2">
    <location>
        <begin position="26"/>
        <end position="62"/>
    </location>
</feature>
<evidence type="ECO:0000313" key="3">
    <source>
        <dbReference type="EMBL" id="CEK48559.1"/>
    </source>
</evidence>
<accession>A0A0B6XXD1</accession>
<dbReference type="Pfam" id="PF07714">
    <property type="entry name" value="PK_Tyr_Ser-Thr"/>
    <property type="match status" value="1"/>
</dbReference>
<dbReference type="InterPro" id="IPR011009">
    <property type="entry name" value="Kinase-like_dom_sf"/>
</dbReference>
<proteinExistence type="predicted"/>
<reference evidence="3" key="1">
    <citation type="submission" date="2014-12" db="EMBL/GenBank/DDBJ databases">
        <title>Insight into the proteome of Arion vulgaris.</title>
        <authorList>
            <person name="Aradska J."/>
            <person name="Bulat T."/>
            <person name="Smidak R."/>
            <person name="Sarate P."/>
            <person name="Gangsoo J."/>
            <person name="Sialana F."/>
            <person name="Bilban M."/>
            <person name="Lubec G."/>
        </authorList>
    </citation>
    <scope>NUCLEOTIDE SEQUENCE</scope>
    <source>
        <tissue evidence="3">Skin</tissue>
    </source>
</reference>
<keyword evidence="1" id="KW-0067">ATP-binding</keyword>
<feature type="binding site" evidence="1">
    <location>
        <position position="56"/>
    </location>
    <ligand>
        <name>ATP</name>
        <dbReference type="ChEBI" id="CHEBI:30616"/>
    </ligand>
</feature>
<dbReference type="PROSITE" id="PS00107">
    <property type="entry name" value="PROTEIN_KINASE_ATP"/>
    <property type="match status" value="1"/>
</dbReference>
<dbReference type="InterPro" id="IPR017441">
    <property type="entry name" value="Protein_kinase_ATP_BS"/>
</dbReference>
<dbReference type="GO" id="GO:0004672">
    <property type="term" value="F:protein kinase activity"/>
    <property type="evidence" value="ECO:0007669"/>
    <property type="project" value="InterPro"/>
</dbReference>
<feature type="non-terminal residue" evidence="3">
    <location>
        <position position="1"/>
    </location>
</feature>
<dbReference type="GO" id="GO:0005524">
    <property type="term" value="F:ATP binding"/>
    <property type="evidence" value="ECO:0007669"/>
    <property type="project" value="UniProtKB-UniRule"/>
</dbReference>
<evidence type="ECO:0000259" key="2">
    <source>
        <dbReference type="Pfam" id="PF07714"/>
    </source>
</evidence>
<dbReference type="SUPFAM" id="SSF56112">
    <property type="entry name" value="Protein kinase-like (PK-like)"/>
    <property type="match status" value="1"/>
</dbReference>
<name>A0A0B6XXD1_9EUPU</name>
<sequence length="69" mass="7772">LFIAPDVIFQDCSKDLLLPSSHLDIGPCLGKGNFGEVYEGWTHKKDNCPSEHVAVKILFKYVHAKMEIK</sequence>
<protein>
    <recommendedName>
        <fullName evidence="2">Serine-threonine/tyrosine-protein kinase catalytic domain-containing protein</fullName>
    </recommendedName>
</protein>
<gene>
    <name evidence="3" type="primary">ORF4416</name>
</gene>
<dbReference type="EMBL" id="HACG01001694">
    <property type="protein sequence ID" value="CEK48559.1"/>
    <property type="molecule type" value="Transcribed_RNA"/>
</dbReference>
<dbReference type="Gene3D" id="3.30.200.20">
    <property type="entry name" value="Phosphorylase Kinase, domain 1"/>
    <property type="match status" value="1"/>
</dbReference>
<keyword evidence="1" id="KW-0547">Nucleotide-binding</keyword>
<dbReference type="AlphaFoldDB" id="A0A0B6XXD1"/>
<evidence type="ECO:0000256" key="1">
    <source>
        <dbReference type="PROSITE-ProRule" id="PRU10141"/>
    </source>
</evidence>
<dbReference type="InterPro" id="IPR001245">
    <property type="entry name" value="Ser-Thr/Tyr_kinase_cat_dom"/>
</dbReference>
<organism evidence="3">
    <name type="scientific">Arion vulgaris</name>
    <dbReference type="NCBI Taxonomy" id="1028688"/>
    <lineage>
        <taxon>Eukaryota</taxon>
        <taxon>Metazoa</taxon>
        <taxon>Spiralia</taxon>
        <taxon>Lophotrochozoa</taxon>
        <taxon>Mollusca</taxon>
        <taxon>Gastropoda</taxon>
        <taxon>Heterobranchia</taxon>
        <taxon>Euthyneura</taxon>
        <taxon>Panpulmonata</taxon>
        <taxon>Eupulmonata</taxon>
        <taxon>Stylommatophora</taxon>
        <taxon>Helicina</taxon>
        <taxon>Arionoidea</taxon>
        <taxon>Arionidae</taxon>
        <taxon>Arion</taxon>
    </lineage>
</organism>